<gene>
    <name evidence="2" type="ORF">BESB_000140</name>
</gene>
<dbReference type="VEuPathDB" id="ToxoDB:BESB_000140"/>
<organism evidence="2 3">
    <name type="scientific">Besnoitia besnoiti</name>
    <name type="common">Apicomplexan protozoan</name>
    <dbReference type="NCBI Taxonomy" id="94643"/>
    <lineage>
        <taxon>Eukaryota</taxon>
        <taxon>Sar</taxon>
        <taxon>Alveolata</taxon>
        <taxon>Apicomplexa</taxon>
        <taxon>Conoidasida</taxon>
        <taxon>Coccidia</taxon>
        <taxon>Eucoccidiorida</taxon>
        <taxon>Eimeriorina</taxon>
        <taxon>Sarcocystidae</taxon>
        <taxon>Besnoitia</taxon>
    </lineage>
</organism>
<evidence type="ECO:0000313" key="3">
    <source>
        <dbReference type="Proteomes" id="UP000224006"/>
    </source>
</evidence>
<name>A0A2A9MPF1_BESBE</name>
<feature type="compositionally biased region" description="Polar residues" evidence="1">
    <location>
        <begin position="99"/>
        <end position="115"/>
    </location>
</feature>
<keyword evidence="3" id="KW-1185">Reference proteome</keyword>
<sequence length="273" mass="30340">MVAMAELTMEEAQPKWWEMKKDYDDDNGHPPPYPLLQASHGFRSERQHELYATPGRGNNPGQPQHQFYSAIEHAPHPVSRGMLRRTHGNLPDAPPLNEDITQQPRSLSMPSTSTGSLDIRHMIAGTEITPCQDRCRVPTYASMQLFPPIRPAIAEGQGSAERIPRSTDRVPQVNTIIPDDAKRIAQAKAGAAAYEEFEIQRVTYPGKEQAPPLYQQASRTAVPSKRSMTSPQVLSLGSRPEWRYWFFGVAVATLLQGTAGYQTQHNETGVTSG</sequence>
<evidence type="ECO:0000256" key="1">
    <source>
        <dbReference type="SAM" id="MobiDB-lite"/>
    </source>
</evidence>
<reference evidence="2 3" key="1">
    <citation type="submission" date="2017-09" db="EMBL/GenBank/DDBJ databases">
        <title>Genome sequencing of Besnoitia besnoiti strain Bb-Ger1.</title>
        <authorList>
            <person name="Schares G."/>
            <person name="Venepally P."/>
            <person name="Lorenzi H.A."/>
        </authorList>
    </citation>
    <scope>NUCLEOTIDE SEQUENCE [LARGE SCALE GENOMIC DNA]</scope>
    <source>
        <strain evidence="2 3">Bb-Ger1</strain>
    </source>
</reference>
<feature type="region of interest" description="Disordered" evidence="1">
    <location>
        <begin position="80"/>
        <end position="115"/>
    </location>
</feature>
<dbReference type="EMBL" id="NWUJ01000001">
    <property type="protein sequence ID" value="PFH37672.1"/>
    <property type="molecule type" value="Genomic_DNA"/>
</dbReference>
<dbReference type="RefSeq" id="XP_029221681.1">
    <property type="nucleotide sequence ID" value="XM_029358769.1"/>
</dbReference>
<accession>A0A2A9MPF1</accession>
<dbReference type="Proteomes" id="UP000224006">
    <property type="component" value="Chromosome I"/>
</dbReference>
<proteinExistence type="predicted"/>
<dbReference type="GeneID" id="40305077"/>
<comment type="caution">
    <text evidence="2">The sequence shown here is derived from an EMBL/GenBank/DDBJ whole genome shotgun (WGS) entry which is preliminary data.</text>
</comment>
<protein>
    <submittedName>
        <fullName evidence="2">Uncharacterized protein</fullName>
    </submittedName>
</protein>
<dbReference type="KEGG" id="bbes:BESB_000140"/>
<dbReference type="AlphaFoldDB" id="A0A2A9MPF1"/>
<evidence type="ECO:0000313" key="2">
    <source>
        <dbReference type="EMBL" id="PFH37672.1"/>
    </source>
</evidence>